<sequence length="298" mass="34342">MKKIKFPSNKELANLQPWVIWVGSIVAASIALGLTYILVTLILVEKNIKISDYVQTLILAVLSGTLIYTWIQHNNYEQTQQSKVFLDKSIELLDKAYTVLVESDSSITNDPLCWITSARLIRRSDDLAKDITFDAHQILYLAEHDYQRHRFSNIFQSGEECLPSIFYLGSSQNAKLTLGEAALISAAYGVESWIPIDAISVIYRFSVFPPNFKDPLKDSDPLTLHAYLRMRWELKNKELSRYLTFRNRFEVKEGKIYYRKDPGGRLKELDAYAIDKEIDELDSLFPYSLHDKPFARNS</sequence>
<gene>
    <name evidence="2" type="ORF">ACFQBM_20175</name>
</gene>
<keyword evidence="1" id="KW-0472">Membrane</keyword>
<evidence type="ECO:0000313" key="2">
    <source>
        <dbReference type="EMBL" id="MFC6635594.1"/>
    </source>
</evidence>
<organism evidence="2 3">
    <name type="scientific">Microbulbifer taiwanensis</name>
    <dbReference type="NCBI Taxonomy" id="986746"/>
    <lineage>
        <taxon>Bacteria</taxon>
        <taxon>Pseudomonadati</taxon>
        <taxon>Pseudomonadota</taxon>
        <taxon>Gammaproteobacteria</taxon>
        <taxon>Cellvibrionales</taxon>
        <taxon>Microbulbiferaceae</taxon>
        <taxon>Microbulbifer</taxon>
    </lineage>
</organism>
<keyword evidence="3" id="KW-1185">Reference proteome</keyword>
<proteinExistence type="predicted"/>
<comment type="caution">
    <text evidence="2">The sequence shown here is derived from an EMBL/GenBank/DDBJ whole genome shotgun (WGS) entry which is preliminary data.</text>
</comment>
<accession>A0ABW1YS78</accession>
<keyword evidence="1" id="KW-0812">Transmembrane</keyword>
<evidence type="ECO:0000256" key="1">
    <source>
        <dbReference type="SAM" id="Phobius"/>
    </source>
</evidence>
<evidence type="ECO:0000313" key="3">
    <source>
        <dbReference type="Proteomes" id="UP001596425"/>
    </source>
</evidence>
<evidence type="ECO:0008006" key="4">
    <source>
        <dbReference type="Google" id="ProtNLM"/>
    </source>
</evidence>
<feature type="transmembrane region" description="Helical" evidence="1">
    <location>
        <begin position="20"/>
        <end position="44"/>
    </location>
</feature>
<reference evidence="3" key="1">
    <citation type="journal article" date="2019" name="Int. J. Syst. Evol. Microbiol.">
        <title>The Global Catalogue of Microorganisms (GCM) 10K type strain sequencing project: providing services to taxonomists for standard genome sequencing and annotation.</title>
        <authorList>
            <consortium name="The Broad Institute Genomics Platform"/>
            <consortium name="The Broad Institute Genome Sequencing Center for Infectious Disease"/>
            <person name="Wu L."/>
            <person name="Ma J."/>
        </authorList>
    </citation>
    <scope>NUCLEOTIDE SEQUENCE [LARGE SCALE GENOMIC DNA]</scope>
    <source>
        <strain evidence="3">CGMCC 1.13718</strain>
    </source>
</reference>
<dbReference type="RefSeq" id="WP_193192658.1">
    <property type="nucleotide sequence ID" value="NZ_JACZFR010000031.1"/>
</dbReference>
<keyword evidence="1" id="KW-1133">Transmembrane helix</keyword>
<dbReference type="Proteomes" id="UP001596425">
    <property type="component" value="Unassembled WGS sequence"/>
</dbReference>
<name>A0ABW1YS78_9GAMM</name>
<dbReference type="EMBL" id="JBHSVR010000001">
    <property type="protein sequence ID" value="MFC6635594.1"/>
    <property type="molecule type" value="Genomic_DNA"/>
</dbReference>
<feature type="transmembrane region" description="Helical" evidence="1">
    <location>
        <begin position="53"/>
        <end position="71"/>
    </location>
</feature>
<protein>
    <recommendedName>
        <fullName evidence="4">DUF4760 domain-containing protein</fullName>
    </recommendedName>
</protein>